<dbReference type="PANTHER" id="PTHR46560">
    <property type="entry name" value="CYPHER, ISOFORM B"/>
    <property type="match status" value="1"/>
</dbReference>
<dbReference type="OrthoDB" id="6351704at2759"/>
<evidence type="ECO:0000313" key="2">
    <source>
        <dbReference type="EMBL" id="KAF0310325.1"/>
    </source>
</evidence>
<dbReference type="AlphaFoldDB" id="A0A6A4WU19"/>
<organism evidence="2 3">
    <name type="scientific">Amphibalanus amphitrite</name>
    <name type="common">Striped barnacle</name>
    <name type="synonym">Balanus amphitrite</name>
    <dbReference type="NCBI Taxonomy" id="1232801"/>
    <lineage>
        <taxon>Eukaryota</taxon>
        <taxon>Metazoa</taxon>
        <taxon>Ecdysozoa</taxon>
        <taxon>Arthropoda</taxon>
        <taxon>Crustacea</taxon>
        <taxon>Multicrustacea</taxon>
        <taxon>Cirripedia</taxon>
        <taxon>Thoracica</taxon>
        <taxon>Thoracicalcarea</taxon>
        <taxon>Balanomorpha</taxon>
        <taxon>Balanoidea</taxon>
        <taxon>Balanidae</taxon>
        <taxon>Amphibalaninae</taxon>
        <taxon>Amphibalanus</taxon>
    </lineage>
</organism>
<evidence type="ECO:0008006" key="4">
    <source>
        <dbReference type="Google" id="ProtNLM"/>
    </source>
</evidence>
<dbReference type="Proteomes" id="UP000440578">
    <property type="component" value="Unassembled WGS sequence"/>
</dbReference>
<dbReference type="PANTHER" id="PTHR46560:SF5">
    <property type="entry name" value="CYPHER, ISOFORM B"/>
    <property type="match status" value="1"/>
</dbReference>
<gene>
    <name evidence="2" type="ORF">FJT64_018661</name>
</gene>
<evidence type="ECO:0000313" key="3">
    <source>
        <dbReference type="Proteomes" id="UP000440578"/>
    </source>
</evidence>
<comment type="caution">
    <text evidence="2">The sequence shown here is derived from an EMBL/GenBank/DDBJ whole genome shotgun (WGS) entry which is preliminary data.</text>
</comment>
<evidence type="ECO:0000256" key="1">
    <source>
        <dbReference type="SAM" id="MobiDB-lite"/>
    </source>
</evidence>
<protein>
    <recommendedName>
        <fullName evidence="4">ZP domain-containing protein</fullName>
    </recommendedName>
</protein>
<dbReference type="EMBL" id="VIIS01000319">
    <property type="protein sequence ID" value="KAF0310325.1"/>
    <property type="molecule type" value="Genomic_DNA"/>
</dbReference>
<keyword evidence="3" id="KW-1185">Reference proteome</keyword>
<reference evidence="2 3" key="1">
    <citation type="submission" date="2019-07" db="EMBL/GenBank/DDBJ databases">
        <title>Draft genome assembly of a fouling barnacle, Amphibalanus amphitrite (Darwin, 1854): The first reference genome for Thecostraca.</title>
        <authorList>
            <person name="Kim W."/>
        </authorList>
    </citation>
    <scope>NUCLEOTIDE SEQUENCE [LARGE SCALE GENOMIC DNA]</scope>
    <source>
        <strain evidence="2">SNU_AA5</strain>
        <tissue evidence="2">Soma without cirri and trophi</tissue>
    </source>
</reference>
<feature type="region of interest" description="Disordered" evidence="1">
    <location>
        <begin position="126"/>
        <end position="177"/>
    </location>
</feature>
<accession>A0A6A4WU19</accession>
<sequence length="188" mass="20595">MVVAAMNDPFYGLVYARGFPQTCRSHSHGQRRVKLKVNVEDCGVKVVEDENESTHYEMMVYVQYDRHVQQAIDEQVLVRCNPDERIVVKASMSQPREDEPEVTERPRLLVKAARLADDVERLPGHAGRFAGLPAGGDTDGSPSAASGRRSNAVDDPSPTAERHTADADTVYSEGGVHGESATILGHKV</sequence>
<proteinExistence type="predicted"/>
<name>A0A6A4WU19_AMPAM</name>